<organism evidence="5 6">
    <name type="scientific">Malassezia obtusa</name>
    <dbReference type="NCBI Taxonomy" id="76774"/>
    <lineage>
        <taxon>Eukaryota</taxon>
        <taxon>Fungi</taxon>
        <taxon>Dikarya</taxon>
        <taxon>Basidiomycota</taxon>
        <taxon>Ustilaginomycotina</taxon>
        <taxon>Malasseziomycetes</taxon>
        <taxon>Malasseziales</taxon>
        <taxon>Malasseziaceae</taxon>
        <taxon>Malassezia</taxon>
    </lineage>
</organism>
<evidence type="ECO:0000256" key="2">
    <source>
        <dbReference type="ARBA" id="ARBA00010441"/>
    </source>
</evidence>
<evidence type="ECO:0000313" key="6">
    <source>
        <dbReference type="Proteomes" id="UP001214603"/>
    </source>
</evidence>
<feature type="transmembrane region" description="Helical" evidence="4">
    <location>
        <begin position="90"/>
        <end position="111"/>
    </location>
</feature>
<feature type="transmembrane region" description="Helical" evidence="4">
    <location>
        <begin position="174"/>
        <end position="192"/>
    </location>
</feature>
<sequence length="308" mass="33751">MYQSLDSIDGKQARRTGMAGPLGELFDHGCDALNTILENLLVSEAMGLGRSYWSILSLAAAMANFYLTTWEEAHTHTLYLSAFSGPVEGILMVCTMYCFAGIFGGPSFYLQGVFNATGLSKVPYVRENLAWANWPVSDILVSLAIAGLIGNALASYGNVYKACVREKRSVFKPLLGLIPFVVLTTSNVAWMLGNQSQLFVQGPLFVPFLIFWGLSFAYLVGLVIISHVCKGPFPYWNWIFVPSILGAVDAHLPQSILQNSAIATQWTVYGALLLSSAVYAYFVYDVISTITEETGKPCFTVVSKDRKD</sequence>
<dbReference type="EMBL" id="CP119934">
    <property type="protein sequence ID" value="WFD02301.1"/>
    <property type="molecule type" value="Genomic_DNA"/>
</dbReference>
<evidence type="ECO:0000256" key="3">
    <source>
        <dbReference type="ARBA" id="ARBA00023136"/>
    </source>
</evidence>
<gene>
    <name evidence="5" type="ORF">MOBT1_000983</name>
</gene>
<dbReference type="InterPro" id="IPR043130">
    <property type="entry name" value="CDP-OH_PTrfase_TM_dom"/>
</dbReference>
<dbReference type="Gene3D" id="1.20.120.1760">
    <property type="match status" value="1"/>
</dbReference>
<dbReference type="GO" id="GO:0016020">
    <property type="term" value="C:membrane"/>
    <property type="evidence" value="ECO:0007669"/>
    <property type="project" value="UniProtKB-SubCell"/>
</dbReference>
<dbReference type="PANTHER" id="PTHR10414">
    <property type="entry name" value="ETHANOLAMINEPHOSPHOTRANSFERASE"/>
    <property type="match status" value="1"/>
</dbReference>
<dbReference type="GO" id="GO:0008654">
    <property type="term" value="P:phospholipid biosynthetic process"/>
    <property type="evidence" value="ECO:0007669"/>
    <property type="project" value="InterPro"/>
</dbReference>
<comment type="similarity">
    <text evidence="2">Belongs to the CDP-alcohol phosphatidyltransferase class-I family.</text>
</comment>
<reference evidence="5" key="1">
    <citation type="submission" date="2023-03" db="EMBL/GenBank/DDBJ databases">
        <title>Mating type loci evolution in Malassezia.</title>
        <authorList>
            <person name="Coelho M.A."/>
        </authorList>
    </citation>
    <scope>NUCLEOTIDE SEQUENCE</scope>
    <source>
        <strain evidence="5">CBS 7876</strain>
    </source>
</reference>
<dbReference type="Proteomes" id="UP001214603">
    <property type="component" value="Chromosome 1"/>
</dbReference>
<name>A0AAF0IVQ6_9BASI</name>
<keyword evidence="4" id="KW-0812">Transmembrane</keyword>
<dbReference type="EC" id="2.7.8.1" evidence="5"/>
<feature type="transmembrane region" description="Helical" evidence="4">
    <location>
        <begin position="131"/>
        <end position="153"/>
    </location>
</feature>
<dbReference type="PROSITE" id="PS00379">
    <property type="entry name" value="CDP_ALCOHOL_P_TRANSF"/>
    <property type="match status" value="1"/>
</dbReference>
<protein>
    <submittedName>
        <fullName evidence="5">Ethanolaminephosphotransferase</fullName>
        <ecNumber evidence="5">2.7.8.1</ecNumber>
    </submittedName>
</protein>
<proteinExistence type="inferred from homology"/>
<dbReference type="AlphaFoldDB" id="A0AAF0IVQ6"/>
<dbReference type="InterPro" id="IPR048254">
    <property type="entry name" value="CDP_ALCOHOL_P_TRANSF_CS"/>
</dbReference>
<evidence type="ECO:0000256" key="1">
    <source>
        <dbReference type="ARBA" id="ARBA00004370"/>
    </source>
</evidence>
<evidence type="ECO:0000256" key="4">
    <source>
        <dbReference type="SAM" id="Phobius"/>
    </source>
</evidence>
<feature type="transmembrane region" description="Helical" evidence="4">
    <location>
        <begin position="204"/>
        <end position="228"/>
    </location>
</feature>
<feature type="transmembrane region" description="Helical" evidence="4">
    <location>
        <begin position="266"/>
        <end position="284"/>
    </location>
</feature>
<keyword evidence="3 4" id="KW-0472">Membrane</keyword>
<dbReference type="InterPro" id="IPR014472">
    <property type="entry name" value="CHOPT"/>
</dbReference>
<comment type="subcellular location">
    <subcellularLocation>
        <location evidence="1">Membrane</location>
    </subcellularLocation>
</comment>
<keyword evidence="6" id="KW-1185">Reference proteome</keyword>
<dbReference type="PANTHER" id="PTHR10414:SF37">
    <property type="entry name" value="BB IN A BOXCAR, ISOFORM C"/>
    <property type="match status" value="1"/>
</dbReference>
<dbReference type="GO" id="GO:0004307">
    <property type="term" value="F:ethanolaminephosphotransferase activity"/>
    <property type="evidence" value="ECO:0007669"/>
    <property type="project" value="UniProtKB-EC"/>
</dbReference>
<accession>A0AAF0IVQ6</accession>
<keyword evidence="5" id="KW-0808">Transferase</keyword>
<keyword evidence="4" id="KW-1133">Transmembrane helix</keyword>
<feature type="transmembrane region" description="Helical" evidence="4">
    <location>
        <begin position="235"/>
        <end position="254"/>
    </location>
</feature>
<feature type="transmembrane region" description="Helical" evidence="4">
    <location>
        <begin position="51"/>
        <end position="69"/>
    </location>
</feature>
<evidence type="ECO:0000313" key="5">
    <source>
        <dbReference type="EMBL" id="WFD02301.1"/>
    </source>
</evidence>